<dbReference type="Proteomes" id="UP000635606">
    <property type="component" value="Unassembled WGS sequence"/>
</dbReference>
<comment type="caution">
    <text evidence="3">The sequence shown here is derived from an EMBL/GenBank/DDBJ whole genome shotgun (WGS) entry which is preliminary data.</text>
</comment>
<name>A0A8J4A1E9_9ACTN</name>
<dbReference type="PANTHER" id="PTHR30024:SF42">
    <property type="entry name" value="ALIPHATIC SULFONATES-BINDING PROTEIN-RELATED"/>
    <property type="match status" value="1"/>
</dbReference>
<evidence type="ECO:0000259" key="2">
    <source>
        <dbReference type="Pfam" id="PF09084"/>
    </source>
</evidence>
<feature type="chain" id="PRO_5039079740" description="SsuA/THI5-like domain-containing protein" evidence="1">
    <location>
        <begin position="21"/>
        <end position="337"/>
    </location>
</feature>
<dbReference type="EMBL" id="BOPH01000128">
    <property type="protein sequence ID" value="GIJ74012.1"/>
    <property type="molecule type" value="Genomic_DNA"/>
</dbReference>
<protein>
    <recommendedName>
        <fullName evidence="2">SsuA/THI5-like domain-containing protein</fullName>
    </recommendedName>
</protein>
<evidence type="ECO:0000313" key="4">
    <source>
        <dbReference type="Proteomes" id="UP000635606"/>
    </source>
</evidence>
<feature type="domain" description="SsuA/THI5-like" evidence="2">
    <location>
        <begin position="49"/>
        <end position="250"/>
    </location>
</feature>
<keyword evidence="1" id="KW-0732">Signal</keyword>
<evidence type="ECO:0000256" key="1">
    <source>
        <dbReference type="SAM" id="SignalP"/>
    </source>
</evidence>
<gene>
    <name evidence="3" type="ORF">Voc01_089290</name>
</gene>
<sequence>MHRRAILSALVAAPVLGWTAACGDGPAEAGADGLKTIKLPDSTSYTQLPLRYAEEKGIWKEEGLKVEWVQSTDLIVSTGTGDVTFAFGPTTTQLRAADGGAPIKLVGAGFRSKGPFWLIGRTGLSTVEGLRGRTVGIATAGSGMETYALKILRAHGLDPKKDVTLVAAGTQETAYGAITTGKVDATIIHQPFAALGELERRTVTLARGWEYLPTYQTGTLIAGDGVIRNDPELLTAGLRAYYRAYRLAKESYDEYIPWLQAKLSTIDKEAVRTAIELEDVIWEGNAAIDLDAVRTSQDIEIEVGHQKKLYDAGKLIDQRFIPREFALPFVYPDPKKV</sequence>
<dbReference type="Gene3D" id="3.40.190.10">
    <property type="entry name" value="Periplasmic binding protein-like II"/>
    <property type="match status" value="2"/>
</dbReference>
<proteinExistence type="predicted"/>
<organism evidence="3 4">
    <name type="scientific">Virgisporangium ochraceum</name>
    <dbReference type="NCBI Taxonomy" id="65505"/>
    <lineage>
        <taxon>Bacteria</taxon>
        <taxon>Bacillati</taxon>
        <taxon>Actinomycetota</taxon>
        <taxon>Actinomycetes</taxon>
        <taxon>Micromonosporales</taxon>
        <taxon>Micromonosporaceae</taxon>
        <taxon>Virgisporangium</taxon>
    </lineage>
</organism>
<evidence type="ECO:0000313" key="3">
    <source>
        <dbReference type="EMBL" id="GIJ74012.1"/>
    </source>
</evidence>
<dbReference type="InterPro" id="IPR015168">
    <property type="entry name" value="SsuA/THI5"/>
</dbReference>
<dbReference type="AlphaFoldDB" id="A0A8J4A1E9"/>
<dbReference type="PANTHER" id="PTHR30024">
    <property type="entry name" value="ALIPHATIC SULFONATES-BINDING PROTEIN-RELATED"/>
    <property type="match status" value="1"/>
</dbReference>
<accession>A0A8J4A1E9</accession>
<dbReference type="SUPFAM" id="SSF53850">
    <property type="entry name" value="Periplasmic binding protein-like II"/>
    <property type="match status" value="1"/>
</dbReference>
<dbReference type="RefSeq" id="WP_203933823.1">
    <property type="nucleotide sequence ID" value="NZ_BOPH01000128.1"/>
</dbReference>
<keyword evidence="4" id="KW-1185">Reference proteome</keyword>
<reference evidence="3" key="1">
    <citation type="submission" date="2021-01" db="EMBL/GenBank/DDBJ databases">
        <title>Whole genome shotgun sequence of Virgisporangium ochraceum NBRC 16418.</title>
        <authorList>
            <person name="Komaki H."/>
            <person name="Tamura T."/>
        </authorList>
    </citation>
    <scope>NUCLEOTIDE SEQUENCE</scope>
    <source>
        <strain evidence="3">NBRC 16418</strain>
    </source>
</reference>
<dbReference type="PROSITE" id="PS51257">
    <property type="entry name" value="PROKAR_LIPOPROTEIN"/>
    <property type="match status" value="1"/>
</dbReference>
<dbReference type="Pfam" id="PF09084">
    <property type="entry name" value="NMT1"/>
    <property type="match status" value="1"/>
</dbReference>
<feature type="signal peptide" evidence="1">
    <location>
        <begin position="1"/>
        <end position="20"/>
    </location>
</feature>